<keyword evidence="4" id="KW-0560">Oxidoreductase</keyword>
<dbReference type="Pfam" id="PF01565">
    <property type="entry name" value="FAD_binding_4"/>
    <property type="match status" value="1"/>
</dbReference>
<dbReference type="InterPro" id="IPR006094">
    <property type="entry name" value="Oxid_FAD_bind_N"/>
</dbReference>
<feature type="domain" description="FAD-binding PCMH-type" evidence="3">
    <location>
        <begin position="19"/>
        <end position="118"/>
    </location>
</feature>
<dbReference type="Proteomes" id="UP000004986">
    <property type="component" value="Unassembled WGS sequence"/>
</dbReference>
<name>F3GDW3_PSESJ</name>
<dbReference type="GO" id="GO:0071555">
    <property type="term" value="P:cell wall organization"/>
    <property type="evidence" value="ECO:0007669"/>
    <property type="project" value="TreeGrafter"/>
</dbReference>
<evidence type="ECO:0000259" key="3">
    <source>
        <dbReference type="PROSITE" id="PS51387"/>
    </source>
</evidence>
<keyword evidence="2" id="KW-0285">Flavoprotein</keyword>
<dbReference type="Gene3D" id="3.30.43.10">
    <property type="entry name" value="Uridine Diphospho-n-acetylenolpyruvylglucosamine Reductase, domain 2"/>
    <property type="match status" value="1"/>
</dbReference>
<comment type="similarity">
    <text evidence="1">Belongs to the MurB family.</text>
</comment>
<dbReference type="GO" id="GO:0071949">
    <property type="term" value="F:FAD binding"/>
    <property type="evidence" value="ECO:0007669"/>
    <property type="project" value="InterPro"/>
</dbReference>
<dbReference type="HAMAP" id="MF_00037">
    <property type="entry name" value="MurB"/>
    <property type="match status" value="1"/>
</dbReference>
<keyword evidence="5" id="KW-1185">Reference proteome</keyword>
<dbReference type="SUPFAM" id="SSF56176">
    <property type="entry name" value="FAD-binding/transporter-associated domain-like"/>
    <property type="match status" value="1"/>
</dbReference>
<dbReference type="PANTHER" id="PTHR21071">
    <property type="entry name" value="UDP-N-ACETYLENOLPYRUVOYLGLUCOSAMINE REDUCTASE"/>
    <property type="match status" value="1"/>
</dbReference>
<dbReference type="EC" id="1.3.1.98" evidence="4"/>
<dbReference type="InterPro" id="IPR016166">
    <property type="entry name" value="FAD-bd_PCMH"/>
</dbReference>
<gene>
    <name evidence="4" type="primary">murB</name>
    <name evidence="4" type="ORF">PSYPI_24224</name>
</gene>
<keyword evidence="2" id="KW-0274">FAD</keyword>
<comment type="caution">
    <text evidence="4">The sequence shown here is derived from an EMBL/GenBank/DDBJ whole genome shotgun (WGS) entry which is preliminary data.</text>
</comment>
<sequence length="118" mass="12807">MTLQVQSAISLKPFNTFGVDVQARLFAEAHSDDDVREALAYSAEHDVPLLVIGGGSNLLLSADVQSLVVRMASRGIRIVHEDCLESIVEAEAGEPWHPFVRSCLELGLAGLENLRLIP</sequence>
<protein>
    <submittedName>
        <fullName evidence="4">UDP-N-acetylenolpyruvoylglucosamine reductase</fullName>
        <ecNumber evidence="4">1.3.1.98</ecNumber>
    </submittedName>
</protein>
<evidence type="ECO:0000256" key="1">
    <source>
        <dbReference type="ARBA" id="ARBA00010485"/>
    </source>
</evidence>
<dbReference type="HOGENOM" id="CLU_2078102_0_0_6"/>
<dbReference type="GO" id="GO:0005829">
    <property type="term" value="C:cytosol"/>
    <property type="evidence" value="ECO:0007669"/>
    <property type="project" value="TreeGrafter"/>
</dbReference>
<evidence type="ECO:0000256" key="2">
    <source>
        <dbReference type="ARBA" id="ARBA00022827"/>
    </source>
</evidence>
<accession>F3GDW3</accession>
<dbReference type="AlphaFoldDB" id="F3GDW3"/>
<dbReference type="PROSITE" id="PS51387">
    <property type="entry name" value="FAD_PCMH"/>
    <property type="match status" value="1"/>
</dbReference>
<dbReference type="EMBL" id="AEAI01001228">
    <property type="protein sequence ID" value="EGH45263.1"/>
    <property type="molecule type" value="Genomic_DNA"/>
</dbReference>
<dbReference type="InterPro" id="IPR003170">
    <property type="entry name" value="MurB"/>
</dbReference>
<dbReference type="InterPro" id="IPR016167">
    <property type="entry name" value="FAD-bd_PCMH_sub1"/>
</dbReference>
<reference evidence="4 5" key="1">
    <citation type="journal article" date="2011" name="PLoS Pathog.">
        <title>Dynamic evolution of pathogenicity revealed by sequencing and comparative genomics of 19 Pseudomonas syringae isolates.</title>
        <authorList>
            <person name="Baltrus D.A."/>
            <person name="Nishimura M.T."/>
            <person name="Romanchuk A."/>
            <person name="Chang J.H."/>
            <person name="Mukhtar M.S."/>
            <person name="Cherkis K."/>
            <person name="Roach J."/>
            <person name="Grant S.R."/>
            <person name="Jones C.D."/>
            <person name="Dangl J.L."/>
        </authorList>
    </citation>
    <scope>NUCLEOTIDE SEQUENCE [LARGE SCALE GENOMIC DNA]</scope>
    <source>
        <strain evidence="4 5">1704B</strain>
    </source>
</reference>
<dbReference type="InterPro" id="IPR016169">
    <property type="entry name" value="FAD-bd_PCMH_sub2"/>
</dbReference>
<feature type="non-terminal residue" evidence="4">
    <location>
        <position position="118"/>
    </location>
</feature>
<evidence type="ECO:0000313" key="5">
    <source>
        <dbReference type="Proteomes" id="UP000004986"/>
    </source>
</evidence>
<organism evidence="4 5">
    <name type="scientific">Pseudomonas syringae pv. pisi str. 1704B</name>
    <dbReference type="NCBI Taxonomy" id="629263"/>
    <lineage>
        <taxon>Bacteria</taxon>
        <taxon>Pseudomonadati</taxon>
        <taxon>Pseudomonadota</taxon>
        <taxon>Gammaproteobacteria</taxon>
        <taxon>Pseudomonadales</taxon>
        <taxon>Pseudomonadaceae</taxon>
        <taxon>Pseudomonas</taxon>
        <taxon>Pseudomonas syringae</taxon>
    </lineage>
</organism>
<proteinExistence type="inferred from homology"/>
<evidence type="ECO:0000313" key="4">
    <source>
        <dbReference type="EMBL" id="EGH45263.1"/>
    </source>
</evidence>
<dbReference type="InterPro" id="IPR036318">
    <property type="entry name" value="FAD-bd_PCMH-like_sf"/>
</dbReference>
<dbReference type="GO" id="GO:0008762">
    <property type="term" value="F:UDP-N-acetylmuramate dehydrogenase activity"/>
    <property type="evidence" value="ECO:0007669"/>
    <property type="project" value="UniProtKB-EC"/>
</dbReference>
<dbReference type="Gene3D" id="3.30.465.10">
    <property type="match status" value="1"/>
</dbReference>
<dbReference type="PANTHER" id="PTHR21071:SF4">
    <property type="entry name" value="UDP-N-ACETYLENOLPYRUVOYLGLUCOSAMINE REDUCTASE"/>
    <property type="match status" value="1"/>
</dbReference>